<evidence type="ECO:0000313" key="1">
    <source>
        <dbReference type="EMBL" id="SER12189.1"/>
    </source>
</evidence>
<dbReference type="STRING" id="137733.SAMN05421767_12013"/>
<gene>
    <name evidence="1" type="ORF">SAMN05421767_12013</name>
</gene>
<sequence>MGEALIETLEIIFTNKGVFFMMSQREKLVDSHCLGFAYEKLFIRRACKPYILDNTNREHKPVREPIALYKTAPIHLNEAGVDFTNSTNLLNELDHQRPNHEFMSFSNATKILHENK</sequence>
<reference evidence="1 2" key="1">
    <citation type="submission" date="2016-10" db="EMBL/GenBank/DDBJ databases">
        <authorList>
            <person name="de Groot N.N."/>
        </authorList>
    </citation>
    <scope>NUCLEOTIDE SEQUENCE [LARGE SCALE GENOMIC DNA]</scope>
    <source>
        <strain evidence="1 2">DSM 15827</strain>
    </source>
</reference>
<name>A0A1H9LLS3_9LACT</name>
<dbReference type="EMBL" id="FOGF01000020">
    <property type="protein sequence ID" value="SER12189.1"/>
    <property type="molecule type" value="Genomic_DNA"/>
</dbReference>
<organism evidence="1 2">
    <name type="scientific">Granulicatella balaenopterae</name>
    <dbReference type="NCBI Taxonomy" id="137733"/>
    <lineage>
        <taxon>Bacteria</taxon>
        <taxon>Bacillati</taxon>
        <taxon>Bacillota</taxon>
        <taxon>Bacilli</taxon>
        <taxon>Lactobacillales</taxon>
        <taxon>Carnobacteriaceae</taxon>
        <taxon>Granulicatella</taxon>
    </lineage>
</organism>
<proteinExistence type="predicted"/>
<accession>A0A1H9LLS3</accession>
<dbReference type="Proteomes" id="UP000198556">
    <property type="component" value="Unassembled WGS sequence"/>
</dbReference>
<keyword evidence="2" id="KW-1185">Reference proteome</keyword>
<protein>
    <submittedName>
        <fullName evidence="1">Uncharacterized protein</fullName>
    </submittedName>
</protein>
<dbReference type="AlphaFoldDB" id="A0A1H9LLS3"/>
<evidence type="ECO:0000313" key="2">
    <source>
        <dbReference type="Proteomes" id="UP000198556"/>
    </source>
</evidence>